<reference evidence="3" key="1">
    <citation type="journal article" date="2024" name="IScience">
        <title>Strigolactones Initiate the Formation of Haustorium-like Structures in Castilleja.</title>
        <authorList>
            <person name="Buerger M."/>
            <person name="Peterson D."/>
            <person name="Chory J."/>
        </authorList>
    </citation>
    <scope>NUCLEOTIDE SEQUENCE [LARGE SCALE GENOMIC DNA]</scope>
</reference>
<keyword evidence="1" id="KW-0472">Membrane</keyword>
<evidence type="ECO:0000313" key="2">
    <source>
        <dbReference type="EMBL" id="KAL3635839.1"/>
    </source>
</evidence>
<dbReference type="Proteomes" id="UP001632038">
    <property type="component" value="Unassembled WGS sequence"/>
</dbReference>
<organism evidence="2 3">
    <name type="scientific">Castilleja foliolosa</name>
    <dbReference type="NCBI Taxonomy" id="1961234"/>
    <lineage>
        <taxon>Eukaryota</taxon>
        <taxon>Viridiplantae</taxon>
        <taxon>Streptophyta</taxon>
        <taxon>Embryophyta</taxon>
        <taxon>Tracheophyta</taxon>
        <taxon>Spermatophyta</taxon>
        <taxon>Magnoliopsida</taxon>
        <taxon>eudicotyledons</taxon>
        <taxon>Gunneridae</taxon>
        <taxon>Pentapetalae</taxon>
        <taxon>asterids</taxon>
        <taxon>lamiids</taxon>
        <taxon>Lamiales</taxon>
        <taxon>Orobanchaceae</taxon>
        <taxon>Pedicularideae</taxon>
        <taxon>Castillejinae</taxon>
        <taxon>Castilleja</taxon>
    </lineage>
</organism>
<keyword evidence="1" id="KW-1133">Transmembrane helix</keyword>
<protein>
    <submittedName>
        <fullName evidence="2">Uncharacterized protein</fullName>
    </submittedName>
</protein>
<keyword evidence="1" id="KW-0812">Transmembrane</keyword>
<comment type="caution">
    <text evidence="2">The sequence shown here is derived from an EMBL/GenBank/DDBJ whole genome shotgun (WGS) entry which is preliminary data.</text>
</comment>
<name>A0ABD3D3G2_9LAMI</name>
<proteinExistence type="predicted"/>
<accession>A0ABD3D3G2</accession>
<evidence type="ECO:0000313" key="3">
    <source>
        <dbReference type="Proteomes" id="UP001632038"/>
    </source>
</evidence>
<feature type="transmembrane region" description="Helical" evidence="1">
    <location>
        <begin position="117"/>
        <end position="139"/>
    </location>
</feature>
<feature type="transmembrane region" description="Helical" evidence="1">
    <location>
        <begin position="33"/>
        <end position="54"/>
    </location>
</feature>
<dbReference type="EMBL" id="JAVIJP010000027">
    <property type="protein sequence ID" value="KAL3635839.1"/>
    <property type="molecule type" value="Genomic_DNA"/>
</dbReference>
<gene>
    <name evidence="2" type="ORF">CASFOL_020386</name>
</gene>
<evidence type="ECO:0000256" key="1">
    <source>
        <dbReference type="SAM" id="Phobius"/>
    </source>
</evidence>
<dbReference type="AlphaFoldDB" id="A0ABD3D3G2"/>
<sequence length="143" mass="16560">MSGNNNGVVVPVTEESVNLCVGERRKLCVVSKWFVRTCFFILQSVLICGLVVIMRKFERSDTKLLFALFLQNILLYTLEKLSRRAARYSDDDINLLFYSFERLSRRADDEYDTGGRVFYLFLILIGIGCQIYMAIKLFLLCSK</sequence>
<keyword evidence="3" id="KW-1185">Reference proteome</keyword>